<dbReference type="EMBL" id="OU963867">
    <property type="protein sequence ID" value="CAH0392384.1"/>
    <property type="molecule type" value="Genomic_DNA"/>
</dbReference>
<dbReference type="Proteomes" id="UP001152759">
    <property type="component" value="Chromosome 6"/>
</dbReference>
<comment type="subcellular location">
    <subcellularLocation>
        <location evidence="1 9">Nucleus</location>
        <location evidence="1 9">Nuclear pore complex</location>
    </subcellularLocation>
</comment>
<name>A0A9P0AIC1_BEMTA</name>
<proteinExistence type="inferred from homology"/>
<keyword evidence="7 9" id="KW-0906">Nuclear pore complex</keyword>
<dbReference type="AlphaFoldDB" id="A0A9P0AIC1"/>
<evidence type="ECO:0000313" key="11">
    <source>
        <dbReference type="Proteomes" id="UP001152759"/>
    </source>
</evidence>
<dbReference type="InterPro" id="IPR011502">
    <property type="entry name" value="Nucleoporin_Nup85"/>
</dbReference>
<evidence type="ECO:0000256" key="1">
    <source>
        <dbReference type="ARBA" id="ARBA00004567"/>
    </source>
</evidence>
<organism evidence="10 11">
    <name type="scientific">Bemisia tabaci</name>
    <name type="common">Sweetpotato whitefly</name>
    <name type="synonym">Aleurodes tabaci</name>
    <dbReference type="NCBI Taxonomy" id="7038"/>
    <lineage>
        <taxon>Eukaryota</taxon>
        <taxon>Metazoa</taxon>
        <taxon>Ecdysozoa</taxon>
        <taxon>Arthropoda</taxon>
        <taxon>Hexapoda</taxon>
        <taxon>Insecta</taxon>
        <taxon>Pterygota</taxon>
        <taxon>Neoptera</taxon>
        <taxon>Paraneoptera</taxon>
        <taxon>Hemiptera</taxon>
        <taxon>Sternorrhyncha</taxon>
        <taxon>Aleyrodoidea</taxon>
        <taxon>Aleyrodidae</taxon>
        <taxon>Aleyrodinae</taxon>
        <taxon>Bemisia</taxon>
    </lineage>
</organism>
<gene>
    <name evidence="10" type="ORF">BEMITA_LOCUS10910</name>
</gene>
<evidence type="ECO:0000313" key="10">
    <source>
        <dbReference type="EMBL" id="CAH0392384.1"/>
    </source>
</evidence>
<dbReference type="GO" id="GO:0031080">
    <property type="term" value="C:nuclear pore outer ring"/>
    <property type="evidence" value="ECO:0007669"/>
    <property type="project" value="TreeGrafter"/>
</dbReference>
<comment type="function">
    <text evidence="9">Functions as a component of the nuclear pore complex (NPC).</text>
</comment>
<keyword evidence="11" id="KW-1185">Reference proteome</keyword>
<keyword evidence="5 9" id="KW-0653">Protein transport</keyword>
<dbReference type="PANTHER" id="PTHR13373">
    <property type="entry name" value="FROUNT PROTEIN-RELATED"/>
    <property type="match status" value="1"/>
</dbReference>
<comment type="similarity">
    <text evidence="2 9">Belongs to the nucleoporin Nup85 family.</text>
</comment>
<dbReference type="GO" id="GO:0017056">
    <property type="term" value="F:structural constituent of nuclear pore"/>
    <property type="evidence" value="ECO:0007669"/>
    <property type="project" value="TreeGrafter"/>
</dbReference>
<evidence type="ECO:0000256" key="9">
    <source>
        <dbReference type="RuleBase" id="RU365073"/>
    </source>
</evidence>
<evidence type="ECO:0000256" key="2">
    <source>
        <dbReference type="ARBA" id="ARBA00005573"/>
    </source>
</evidence>
<evidence type="ECO:0000256" key="7">
    <source>
        <dbReference type="ARBA" id="ARBA00023132"/>
    </source>
</evidence>
<dbReference type="Pfam" id="PF07575">
    <property type="entry name" value="Nucleopor_Nup85"/>
    <property type="match status" value="1"/>
</dbReference>
<protein>
    <recommendedName>
        <fullName evidence="9">Nuclear pore complex protein Nup85</fullName>
    </recommendedName>
</protein>
<evidence type="ECO:0000256" key="5">
    <source>
        <dbReference type="ARBA" id="ARBA00022927"/>
    </source>
</evidence>
<sequence length="680" mass="77223">MVRPARKAETSAPIITIPDPACNQVGLAAKWVGIDKLAVHACEHKTVDSPDSRSGVAPIDSKVHYLRQDVVLFDPIVRKLVNEASGLFIAGQSIRPATGLEPRSDTVKLSRQYRSILHDCIEHLQEESTKQKKEYYSRYVAIFYNIEFVWHLCEILYVDVVAGDIVLPQLTDWIKFHFSEHERIADTILTGYAGSRELTSSGAETLHPEYWNTIIGLILQGNMEHSRALLRLHSLADTEPFLQAHKFLRSRPVYSVYGGLSLGEFTIRWKTWQSTVQSEIHSGTFSSQKHLLTIMKIVIGDESITEVIRKYCSTWYQYMVALLLYTDPTVKSYDLSYHAQQCINAYGGQERLKLLDVLILALLESDLQQVIQKLQFTSDSGWAVSHLSNLLYLCGRISFEKNYSKDSDSIQRLDERLLLDYGTLLLSHHSLWQIGVTYLDHCPSEGRARLELCLSALPIDNEARAKRIIQIAQEREMADVVASICKVLGMRSLKQNRLGNALVWAFRSQDSAFATHLADLFLQRYNKDGVFQSSDILDHLGSAMLICDRLTFLGKYCEFHQHYRNNQLKEAAILLTELLVSKLSPKYFWLTLLTDALPLLDSEPEPILSYSDTCQFLYCLEELISERLDSPTSQYSSQFEEKVKLIRLALAKNMARTLTLEACVPSNVTANSTMLGILKI</sequence>
<keyword evidence="6 9" id="KW-0811">Translocation</keyword>
<accession>A0A9P0AIC1</accession>
<evidence type="ECO:0000256" key="3">
    <source>
        <dbReference type="ARBA" id="ARBA00022448"/>
    </source>
</evidence>
<dbReference type="GO" id="GO:0006406">
    <property type="term" value="P:mRNA export from nucleus"/>
    <property type="evidence" value="ECO:0007669"/>
    <property type="project" value="TreeGrafter"/>
</dbReference>
<evidence type="ECO:0000256" key="8">
    <source>
        <dbReference type="ARBA" id="ARBA00023242"/>
    </source>
</evidence>
<dbReference type="GO" id="GO:0031965">
    <property type="term" value="C:nuclear membrane"/>
    <property type="evidence" value="ECO:0007669"/>
    <property type="project" value="UniProtKB-UniRule"/>
</dbReference>
<dbReference type="GO" id="GO:0045893">
    <property type="term" value="P:positive regulation of DNA-templated transcription"/>
    <property type="evidence" value="ECO:0007669"/>
    <property type="project" value="TreeGrafter"/>
</dbReference>
<keyword evidence="3 9" id="KW-0813">Transport</keyword>
<keyword evidence="9" id="KW-0472">Membrane</keyword>
<dbReference type="KEGG" id="btab:109042895"/>
<evidence type="ECO:0000256" key="6">
    <source>
        <dbReference type="ARBA" id="ARBA00023010"/>
    </source>
</evidence>
<dbReference type="PANTHER" id="PTHR13373:SF21">
    <property type="entry name" value="NUCLEAR PORE COMPLEX PROTEIN NUP85"/>
    <property type="match status" value="1"/>
</dbReference>
<dbReference type="GO" id="GO:0006606">
    <property type="term" value="P:protein import into nucleus"/>
    <property type="evidence" value="ECO:0007669"/>
    <property type="project" value="TreeGrafter"/>
</dbReference>
<keyword evidence="8 9" id="KW-0539">Nucleus</keyword>
<keyword evidence="4 9" id="KW-0509">mRNA transport</keyword>
<reference evidence="10" key="1">
    <citation type="submission" date="2021-12" db="EMBL/GenBank/DDBJ databases">
        <authorList>
            <person name="King R."/>
        </authorList>
    </citation>
    <scope>NUCLEOTIDE SEQUENCE</scope>
</reference>
<comment type="subunit">
    <text evidence="9">Component of the nuclear pore complex (NPC).</text>
</comment>
<evidence type="ECO:0000256" key="4">
    <source>
        <dbReference type="ARBA" id="ARBA00022816"/>
    </source>
</evidence>